<keyword evidence="3" id="KW-1185">Reference proteome</keyword>
<evidence type="ECO:0000256" key="1">
    <source>
        <dbReference type="SAM" id="MobiDB-lite"/>
    </source>
</evidence>
<accession>A0A6H0XSC6</accession>
<gene>
    <name evidence="2" type="ORF">AMS68_003078</name>
</gene>
<feature type="region of interest" description="Disordered" evidence="1">
    <location>
        <begin position="117"/>
        <end position="188"/>
    </location>
</feature>
<proteinExistence type="predicted"/>
<name>A0A6H0XSC6_9PEZI</name>
<feature type="region of interest" description="Disordered" evidence="1">
    <location>
        <begin position="56"/>
        <end position="82"/>
    </location>
</feature>
<feature type="compositionally biased region" description="Polar residues" evidence="1">
    <location>
        <begin position="162"/>
        <end position="178"/>
    </location>
</feature>
<evidence type="ECO:0000313" key="2">
    <source>
        <dbReference type="EMBL" id="QIW97560.1"/>
    </source>
</evidence>
<protein>
    <submittedName>
        <fullName evidence="2">Uncharacterized protein</fullName>
    </submittedName>
</protein>
<dbReference type="Proteomes" id="UP000503462">
    <property type="component" value="Chromosome 2"/>
</dbReference>
<dbReference type="OrthoDB" id="5429993at2759"/>
<organism evidence="2 3">
    <name type="scientific">Peltaster fructicola</name>
    <dbReference type="NCBI Taxonomy" id="286661"/>
    <lineage>
        <taxon>Eukaryota</taxon>
        <taxon>Fungi</taxon>
        <taxon>Dikarya</taxon>
        <taxon>Ascomycota</taxon>
        <taxon>Pezizomycotina</taxon>
        <taxon>Dothideomycetes</taxon>
        <taxon>Dothideomycetes incertae sedis</taxon>
        <taxon>Peltaster</taxon>
    </lineage>
</organism>
<dbReference type="AlphaFoldDB" id="A0A6H0XSC6"/>
<dbReference type="EMBL" id="CP051140">
    <property type="protein sequence ID" value="QIW97560.1"/>
    <property type="molecule type" value="Genomic_DNA"/>
</dbReference>
<feature type="compositionally biased region" description="Polar residues" evidence="1">
    <location>
        <begin position="130"/>
        <end position="140"/>
    </location>
</feature>
<reference evidence="2 3" key="1">
    <citation type="journal article" date="2016" name="Sci. Rep.">
        <title>Peltaster fructicola genome reveals evolution from an invasive phytopathogen to an ectophytic parasite.</title>
        <authorList>
            <person name="Xu C."/>
            <person name="Chen H."/>
            <person name="Gleason M.L."/>
            <person name="Xu J.R."/>
            <person name="Liu H."/>
            <person name="Zhang R."/>
            <person name="Sun G."/>
        </authorList>
    </citation>
    <scope>NUCLEOTIDE SEQUENCE [LARGE SCALE GENOMIC DNA]</scope>
    <source>
        <strain evidence="2 3">LNHT1506</strain>
    </source>
</reference>
<evidence type="ECO:0000313" key="3">
    <source>
        <dbReference type="Proteomes" id="UP000503462"/>
    </source>
</evidence>
<sequence length="429" mass="47589">MALWAASTDRTTTTTITNAEIALEEEGDDDEASNISEKFSAIPAQSRMRRPLSVRLPASKTTQAQAPIRPGTRESDHSTVNGSATSSLALVRPISEAGQARHSAVNRVAETTQMNMAQRAGSTRKPHARSGSTVSASTRPATRPQDATPVSPTKHLERQSTKVEPSSKPMSNTYQQHLSTAKTTAPKPAIPASKAAVIPTVEEVSQEIARQQIELLQLSLMHEKTCAEIFHLEQDAQATLRDEHQRLRRSLGQIIGQELERERQTNLVAMSLWQSDQSYLMDRLRALQSIHHEVISMIQEGNTFVTTVSSFRVWAAHAEKHVRGERPGFVSGLSEDWRHAHASAALRIRSLQRELATLPAASRPSSVYTLMTACEALLDGMLRELDLMSQIEREFLRQDKGRIDSAVASLPHITEETTTQWLPRWQKLP</sequence>
<feature type="compositionally biased region" description="Low complexity" evidence="1">
    <location>
        <begin position="179"/>
        <end position="188"/>
    </location>
</feature>